<dbReference type="Proteomes" id="UP000682802">
    <property type="component" value="Chromosome 1"/>
</dbReference>
<evidence type="ECO:0000256" key="1">
    <source>
        <dbReference type="SAM" id="Phobius"/>
    </source>
</evidence>
<evidence type="ECO:0000313" key="3">
    <source>
        <dbReference type="Proteomes" id="UP000682802"/>
    </source>
</evidence>
<organism evidence="2 3">
    <name type="scientific">Flammeovirga kamogawensis</name>
    <dbReference type="NCBI Taxonomy" id="373891"/>
    <lineage>
        <taxon>Bacteria</taxon>
        <taxon>Pseudomonadati</taxon>
        <taxon>Bacteroidota</taxon>
        <taxon>Cytophagia</taxon>
        <taxon>Cytophagales</taxon>
        <taxon>Flammeovirgaceae</taxon>
        <taxon>Flammeovirga</taxon>
    </lineage>
</organism>
<keyword evidence="1" id="KW-1133">Transmembrane helix</keyword>
<name>A0ABX8GUN4_9BACT</name>
<feature type="transmembrane region" description="Helical" evidence="1">
    <location>
        <begin position="175"/>
        <end position="197"/>
    </location>
</feature>
<protein>
    <submittedName>
        <fullName evidence="2">PepSY domain-containing protein</fullName>
    </submittedName>
</protein>
<feature type="transmembrane region" description="Helical" evidence="1">
    <location>
        <begin position="12"/>
        <end position="32"/>
    </location>
</feature>
<sequence length="353" mass="41079">MKMIIRKIHQWLGLVLGVPLIIIGLSGSIYTWQPELTKLMYNDLYSAQETTENLTPLEISSLLEKRSNKKIDTFYFPERERETFIVRFYNEELYHFINPKDGKELGQMDSRRGVFDSLLKLHMSFFVDGGKYFVAWIALITSILLFTSGIYLWYPKCRKFKKRDFWNWVSIKKKSFAISWHMMIGIYVSIFVIILGLSGPYFTFKKQYVSVLSVLTMTESDKPLEVKSKGSGDVLNIQQTMMEMNKYFTSYYPRSIHLTQDSEKTIYLSWMKDKTLHAGKRERAYMNVDIYSGEPIFVFNPDKASAVDAITNKWIAPIHFGELGGLIHRVVNSLAGLGLALLSILGWMLYYKR</sequence>
<proteinExistence type="predicted"/>
<keyword evidence="1" id="KW-0812">Transmembrane</keyword>
<feature type="transmembrane region" description="Helical" evidence="1">
    <location>
        <begin position="330"/>
        <end position="351"/>
    </location>
</feature>
<dbReference type="InterPro" id="IPR005625">
    <property type="entry name" value="PepSY-ass_TM"/>
</dbReference>
<keyword evidence="1" id="KW-0472">Membrane</keyword>
<reference evidence="2 3" key="1">
    <citation type="submission" date="2021-05" db="EMBL/GenBank/DDBJ databases">
        <title>Comparative genomic studies on the polysaccharide-degrading batcterial strains of the Flammeovirga genus.</title>
        <authorList>
            <person name="Zewei F."/>
            <person name="Zheng Z."/>
            <person name="Yu L."/>
            <person name="Ruyue G."/>
            <person name="Yanhong M."/>
            <person name="Yuanyuan C."/>
            <person name="Jingyan G."/>
            <person name="Wenjun H."/>
        </authorList>
    </citation>
    <scope>NUCLEOTIDE SEQUENCE [LARGE SCALE GENOMIC DNA]</scope>
    <source>
        <strain evidence="2 3">YS10</strain>
    </source>
</reference>
<feature type="transmembrane region" description="Helical" evidence="1">
    <location>
        <begin position="133"/>
        <end position="154"/>
    </location>
</feature>
<gene>
    <name evidence="2" type="ORF">KM029_18675</name>
</gene>
<keyword evidence="3" id="KW-1185">Reference proteome</keyword>
<dbReference type="RefSeq" id="WP_144074701.1">
    <property type="nucleotide sequence ID" value="NZ_CP076128.1"/>
</dbReference>
<dbReference type="EMBL" id="CP076128">
    <property type="protein sequence ID" value="QWG07305.1"/>
    <property type="molecule type" value="Genomic_DNA"/>
</dbReference>
<evidence type="ECO:0000313" key="2">
    <source>
        <dbReference type="EMBL" id="QWG07305.1"/>
    </source>
</evidence>
<accession>A0ABX8GUN4</accession>
<dbReference type="Pfam" id="PF03929">
    <property type="entry name" value="PepSY_TM"/>
    <property type="match status" value="1"/>
</dbReference>
<dbReference type="PANTHER" id="PTHR34219">
    <property type="entry name" value="IRON-REGULATED INNER MEMBRANE PROTEIN-RELATED"/>
    <property type="match status" value="1"/>
</dbReference>